<proteinExistence type="predicted"/>
<comment type="caution">
    <text evidence="2">The sequence shown here is derived from an EMBL/GenBank/DDBJ whole genome shotgun (WGS) entry which is preliminary data.</text>
</comment>
<dbReference type="Proteomes" id="UP001458880">
    <property type="component" value="Unassembled WGS sequence"/>
</dbReference>
<accession>A0AAW1NHM5</accession>
<name>A0AAW1NHM5_POPJA</name>
<feature type="compositionally biased region" description="Basic residues" evidence="1">
    <location>
        <begin position="74"/>
        <end position="83"/>
    </location>
</feature>
<gene>
    <name evidence="2" type="ORF">QE152_g16</name>
</gene>
<feature type="region of interest" description="Disordered" evidence="1">
    <location>
        <begin position="21"/>
        <end position="48"/>
    </location>
</feature>
<dbReference type="EMBL" id="JASPKY010000001">
    <property type="protein sequence ID" value="KAK9759309.1"/>
    <property type="molecule type" value="Genomic_DNA"/>
</dbReference>
<keyword evidence="3" id="KW-1185">Reference proteome</keyword>
<feature type="region of interest" description="Disordered" evidence="1">
    <location>
        <begin position="60"/>
        <end position="83"/>
    </location>
</feature>
<organism evidence="2 3">
    <name type="scientific">Popillia japonica</name>
    <name type="common">Japanese beetle</name>
    <dbReference type="NCBI Taxonomy" id="7064"/>
    <lineage>
        <taxon>Eukaryota</taxon>
        <taxon>Metazoa</taxon>
        <taxon>Ecdysozoa</taxon>
        <taxon>Arthropoda</taxon>
        <taxon>Hexapoda</taxon>
        <taxon>Insecta</taxon>
        <taxon>Pterygota</taxon>
        <taxon>Neoptera</taxon>
        <taxon>Endopterygota</taxon>
        <taxon>Coleoptera</taxon>
        <taxon>Polyphaga</taxon>
        <taxon>Scarabaeiformia</taxon>
        <taxon>Scarabaeidae</taxon>
        <taxon>Rutelinae</taxon>
        <taxon>Popillia</taxon>
    </lineage>
</organism>
<evidence type="ECO:0000256" key="1">
    <source>
        <dbReference type="SAM" id="MobiDB-lite"/>
    </source>
</evidence>
<feature type="compositionally biased region" description="Polar residues" evidence="1">
    <location>
        <begin position="36"/>
        <end position="45"/>
    </location>
</feature>
<reference evidence="2 3" key="1">
    <citation type="journal article" date="2024" name="BMC Genomics">
        <title>De novo assembly and annotation of Popillia japonica's genome with initial clues to its potential as an invasive pest.</title>
        <authorList>
            <person name="Cucini C."/>
            <person name="Boschi S."/>
            <person name="Funari R."/>
            <person name="Cardaioli E."/>
            <person name="Iannotti N."/>
            <person name="Marturano G."/>
            <person name="Paoli F."/>
            <person name="Bruttini M."/>
            <person name="Carapelli A."/>
            <person name="Frati F."/>
            <person name="Nardi F."/>
        </authorList>
    </citation>
    <scope>NUCLEOTIDE SEQUENCE [LARGE SCALE GENOMIC DNA]</scope>
    <source>
        <strain evidence="2">DMR45628</strain>
    </source>
</reference>
<evidence type="ECO:0000313" key="2">
    <source>
        <dbReference type="EMBL" id="KAK9759309.1"/>
    </source>
</evidence>
<evidence type="ECO:0000313" key="3">
    <source>
        <dbReference type="Proteomes" id="UP001458880"/>
    </source>
</evidence>
<dbReference type="AlphaFoldDB" id="A0AAW1NHM5"/>
<sequence length="83" mass="9245">MLLIKFQMDIASELLNAAPSSLSSVQRKSERPSGNILEQENISPTPSSPYFLASFSSKRRKINHDPPTSGHWGAKGRCRRCKT</sequence>
<protein>
    <submittedName>
        <fullName evidence="2">Uncharacterized protein</fullName>
    </submittedName>
</protein>